<proteinExistence type="predicted"/>
<sequence length="141" mass="14772">MEAHVISDNEPTGRLTPSVATNGLSGSSGFGNVHGRVPSITSSPCAPAATAAARMKILMLDPVCRGANAMFTSLRPATKGCPPTMARTAPVLLSSDTMAVSMPAVLLGNCSRRAFSAADWATGSRVVWMRKPPRNNLLYRS</sequence>
<organism evidence="1">
    <name type="scientific">freshwater metagenome</name>
    <dbReference type="NCBI Taxonomy" id="449393"/>
    <lineage>
        <taxon>unclassified sequences</taxon>
        <taxon>metagenomes</taxon>
        <taxon>ecological metagenomes</taxon>
    </lineage>
</organism>
<reference evidence="1" key="1">
    <citation type="submission" date="2020-05" db="EMBL/GenBank/DDBJ databases">
        <authorList>
            <person name="Chiriac C."/>
            <person name="Salcher M."/>
            <person name="Ghai R."/>
            <person name="Kavagutti S V."/>
        </authorList>
    </citation>
    <scope>NUCLEOTIDE SEQUENCE</scope>
</reference>
<accession>A0A6J6FUB4</accession>
<evidence type="ECO:0000313" key="1">
    <source>
        <dbReference type="EMBL" id="CAB4592642.1"/>
    </source>
</evidence>
<name>A0A6J6FUB4_9ZZZZ</name>
<gene>
    <name evidence="1" type="ORF">UFOPK1722_01720</name>
</gene>
<dbReference type="AlphaFoldDB" id="A0A6J6FUB4"/>
<dbReference type="EMBL" id="CAEZTS010000196">
    <property type="protein sequence ID" value="CAB4592642.1"/>
    <property type="molecule type" value="Genomic_DNA"/>
</dbReference>
<protein>
    <submittedName>
        <fullName evidence="1">Unannotated protein</fullName>
    </submittedName>
</protein>